<accession>A0ABS2G4Z1</accession>
<evidence type="ECO:0000259" key="2">
    <source>
        <dbReference type="PROSITE" id="PS50994"/>
    </source>
</evidence>
<reference evidence="3 4" key="1">
    <citation type="journal article" date="2021" name="Sci. Rep.">
        <title>The distribution of antibiotic resistance genes in chicken gut microbiota commensals.</title>
        <authorList>
            <person name="Juricova H."/>
            <person name="Matiasovicova J."/>
            <person name="Kubasova T."/>
            <person name="Cejkova D."/>
            <person name="Rychlik I."/>
        </authorList>
    </citation>
    <scope>NUCLEOTIDE SEQUENCE [LARGE SCALE GENOMIC DNA]</scope>
    <source>
        <strain evidence="3 4">An425</strain>
    </source>
</reference>
<dbReference type="NCBIfam" id="NF033546">
    <property type="entry name" value="transpos_IS21"/>
    <property type="match status" value="1"/>
</dbReference>
<evidence type="ECO:0000313" key="3">
    <source>
        <dbReference type="EMBL" id="MBM6876105.1"/>
    </source>
</evidence>
<organism evidence="3 4">
    <name type="scientific">Fusobacterium mortiferum</name>
    <dbReference type="NCBI Taxonomy" id="850"/>
    <lineage>
        <taxon>Bacteria</taxon>
        <taxon>Fusobacteriati</taxon>
        <taxon>Fusobacteriota</taxon>
        <taxon>Fusobacteriia</taxon>
        <taxon>Fusobacteriales</taxon>
        <taxon>Fusobacteriaceae</taxon>
        <taxon>Fusobacterium</taxon>
    </lineage>
</organism>
<dbReference type="Gene3D" id="3.30.420.10">
    <property type="entry name" value="Ribonuclease H-like superfamily/Ribonuclease H"/>
    <property type="match status" value="1"/>
</dbReference>
<sequence length="421" mass="50063">MLTMDQINNIRFLKRTQGKTYKEVGEITGVSYKTIKKYEELEDLTPKIRPSIKRPTKLDPFKKEIRKWLVSDKGRPHKQRHTAKRIHNRLLEKYCDTYTASYRTLAKYVTSLKKELNIGKEEFLELKHFTDEAQVDFGKATFIEKGKKIQGSYLVLTLPYSNAGFVQLFRGETQECLLEGLKNIFKHIGRVPSKIWFDNLSAAVKVFNKKERKLNNFFERFCAHYSFKPIFCNPASGNEKGNVENKVGYFRRNYLVPEPEFNSLENFNKHLLTLCDNDHKRVHYQKRVSIKKLYEEQVLEMQLVNPIEFEVFRIEKRKANKYGNIEFETNIYSVSPKEKNNELWIKITANNITILNEEKIELIKHQRCFEKYKNIISYTESLPLIIQKINALENTEFYQTLPTIWKEFLKDKDKEQKRRIL</sequence>
<protein>
    <submittedName>
        <fullName evidence="3">IS21 family transposase</fullName>
    </submittedName>
</protein>
<dbReference type="Proteomes" id="UP000728968">
    <property type="component" value="Unassembled WGS sequence"/>
</dbReference>
<evidence type="ECO:0000313" key="4">
    <source>
        <dbReference type="Proteomes" id="UP000728968"/>
    </source>
</evidence>
<dbReference type="SUPFAM" id="SSF53098">
    <property type="entry name" value="Ribonuclease H-like"/>
    <property type="match status" value="1"/>
</dbReference>
<dbReference type="Pfam" id="PF22483">
    <property type="entry name" value="Mu-transpos_C_2"/>
    <property type="match status" value="1"/>
</dbReference>
<comment type="similarity">
    <text evidence="1">Belongs to the transposase IS21/IS408/IS1162 family.</text>
</comment>
<comment type="caution">
    <text evidence="3">The sequence shown here is derived from an EMBL/GenBank/DDBJ whole genome shotgun (WGS) entry which is preliminary data.</text>
</comment>
<dbReference type="InterPro" id="IPR012337">
    <property type="entry name" value="RNaseH-like_sf"/>
</dbReference>
<evidence type="ECO:0000256" key="1">
    <source>
        <dbReference type="ARBA" id="ARBA00009277"/>
    </source>
</evidence>
<feature type="domain" description="Integrase catalytic" evidence="2">
    <location>
        <begin position="124"/>
        <end position="303"/>
    </location>
</feature>
<dbReference type="PANTHER" id="PTHR35004">
    <property type="entry name" value="TRANSPOSASE RV3428C-RELATED"/>
    <property type="match status" value="1"/>
</dbReference>
<feature type="non-terminal residue" evidence="3">
    <location>
        <position position="421"/>
    </location>
</feature>
<dbReference type="PANTHER" id="PTHR35004:SF7">
    <property type="entry name" value="INTEGRASE PROTEIN"/>
    <property type="match status" value="1"/>
</dbReference>
<proteinExistence type="inferred from homology"/>
<dbReference type="RefSeq" id="WP_204716735.1">
    <property type="nucleotide sequence ID" value="NZ_JACJLT010000180.1"/>
</dbReference>
<dbReference type="InterPro" id="IPR001584">
    <property type="entry name" value="Integrase_cat-core"/>
</dbReference>
<dbReference type="EMBL" id="JACJLT010000180">
    <property type="protein sequence ID" value="MBM6876105.1"/>
    <property type="molecule type" value="Genomic_DNA"/>
</dbReference>
<name>A0ABS2G4Z1_FUSMR</name>
<dbReference type="InterPro" id="IPR054353">
    <property type="entry name" value="IstA-like_C"/>
</dbReference>
<gene>
    <name evidence="3" type="ORF">H6A04_10700</name>
</gene>
<keyword evidence="4" id="KW-1185">Reference proteome</keyword>
<dbReference type="InterPro" id="IPR036397">
    <property type="entry name" value="RNaseH_sf"/>
</dbReference>
<dbReference type="PROSITE" id="PS50994">
    <property type="entry name" value="INTEGRASE"/>
    <property type="match status" value="1"/>
</dbReference>